<accession>E3NG02</accession>
<organism evidence="2">
    <name type="scientific">Caenorhabditis remanei</name>
    <name type="common">Caenorhabditis vulgaris</name>
    <dbReference type="NCBI Taxonomy" id="31234"/>
    <lineage>
        <taxon>Eukaryota</taxon>
        <taxon>Metazoa</taxon>
        <taxon>Ecdysozoa</taxon>
        <taxon>Nematoda</taxon>
        <taxon>Chromadorea</taxon>
        <taxon>Rhabditida</taxon>
        <taxon>Rhabditina</taxon>
        <taxon>Rhabditomorpha</taxon>
        <taxon>Rhabditoidea</taxon>
        <taxon>Rhabditidae</taxon>
        <taxon>Peloderinae</taxon>
        <taxon>Caenorhabditis</taxon>
    </lineage>
</organism>
<evidence type="ECO:0000313" key="1">
    <source>
        <dbReference type="EMBL" id="EFO96622.1"/>
    </source>
</evidence>
<dbReference type="EMBL" id="DS268647">
    <property type="protein sequence ID" value="EFO96622.1"/>
    <property type="molecule type" value="Genomic_DNA"/>
</dbReference>
<sequence length="127" mass="14638">MEDRNDNSSDSSPSTTVEENALSVSQLVNHFNEINLTLFSPNPPPPVQFRPLVFRELAENLRVKEMEIREKFKLIDQLTQEIDEGDAGDCEAKKSMRVQLEKEVSESFKQWSQIARTANEAYKNHQQ</sequence>
<protein>
    <submittedName>
        <fullName evidence="1">Uncharacterized protein</fullName>
    </submittedName>
</protein>
<dbReference type="Proteomes" id="UP000008281">
    <property type="component" value="Unassembled WGS sequence"/>
</dbReference>
<keyword evidence="2" id="KW-1185">Reference proteome</keyword>
<proteinExistence type="predicted"/>
<gene>
    <name evidence="1" type="ORF">CRE_01382</name>
</gene>
<dbReference type="HOGENOM" id="CLU_1972544_0_0_1"/>
<name>E3NG02_CAERE</name>
<reference evidence="1" key="1">
    <citation type="submission" date="2007-07" db="EMBL/GenBank/DDBJ databases">
        <title>PCAP assembly of the Caenorhabditis remanei genome.</title>
        <authorList>
            <consortium name="The Caenorhabditis remanei Sequencing Consortium"/>
            <person name="Wilson R.K."/>
        </authorList>
    </citation>
    <scope>NUCLEOTIDE SEQUENCE [LARGE SCALE GENOMIC DNA]</scope>
    <source>
        <strain evidence="1">PB4641</strain>
    </source>
</reference>
<evidence type="ECO:0000313" key="2">
    <source>
        <dbReference type="Proteomes" id="UP000008281"/>
    </source>
</evidence>
<dbReference type="AlphaFoldDB" id="E3NG02"/>